<evidence type="ECO:0000256" key="1">
    <source>
        <dbReference type="SAM" id="MobiDB-lite"/>
    </source>
</evidence>
<sequence>MEVDSDEEGNQKSSTKPDTSTLAWKKDHNVKINVERQQQAKKRLNRFQKSKLLEKKEDAEAILQLITEDIDSIIQGQPLLLMVENSVSFCENDLQFTEALHSLMSKFSQIFPVELMNRIAEIRSNLIAVKDRVEKTIKLAPVEVSKRLTLNQAILEINELNTKFEHNIESEKPFLQRATSIVNSVNLITMDPHKYREALILLKHRIDLEKSVVNNFKQQTKTESLRNLRVYLERLSAIEFWSSSSLFWFLFTDLESSCGDFTKVPALKWRASKILNDSKLVEHYDLLCEGKAEF</sequence>
<name>A0ABD2QLZ7_9PLAT</name>
<keyword evidence="3" id="KW-1185">Reference proteome</keyword>
<accession>A0ABD2QLZ7</accession>
<organism evidence="2 3">
    <name type="scientific">Cichlidogyrus casuarinus</name>
    <dbReference type="NCBI Taxonomy" id="1844966"/>
    <lineage>
        <taxon>Eukaryota</taxon>
        <taxon>Metazoa</taxon>
        <taxon>Spiralia</taxon>
        <taxon>Lophotrochozoa</taxon>
        <taxon>Platyhelminthes</taxon>
        <taxon>Monogenea</taxon>
        <taxon>Monopisthocotylea</taxon>
        <taxon>Dactylogyridea</taxon>
        <taxon>Ancyrocephalidae</taxon>
        <taxon>Cichlidogyrus</taxon>
    </lineage>
</organism>
<feature type="region of interest" description="Disordered" evidence="1">
    <location>
        <begin position="1"/>
        <end position="23"/>
    </location>
</feature>
<comment type="caution">
    <text evidence="2">The sequence shown here is derived from an EMBL/GenBank/DDBJ whole genome shotgun (WGS) entry which is preliminary data.</text>
</comment>
<evidence type="ECO:0000313" key="3">
    <source>
        <dbReference type="Proteomes" id="UP001626550"/>
    </source>
</evidence>
<dbReference type="AlphaFoldDB" id="A0ABD2QLZ7"/>
<proteinExistence type="predicted"/>
<evidence type="ECO:0000313" key="2">
    <source>
        <dbReference type="EMBL" id="KAL3319751.1"/>
    </source>
</evidence>
<protein>
    <submittedName>
        <fullName evidence="2">Uncharacterized protein</fullName>
    </submittedName>
</protein>
<dbReference type="Proteomes" id="UP001626550">
    <property type="component" value="Unassembled WGS sequence"/>
</dbReference>
<gene>
    <name evidence="2" type="ORF">Ciccas_001567</name>
</gene>
<reference evidence="2 3" key="1">
    <citation type="submission" date="2024-11" db="EMBL/GenBank/DDBJ databases">
        <title>Adaptive evolution of stress response genes in parasites aligns with host niche diversity.</title>
        <authorList>
            <person name="Hahn C."/>
            <person name="Resl P."/>
        </authorList>
    </citation>
    <scope>NUCLEOTIDE SEQUENCE [LARGE SCALE GENOMIC DNA]</scope>
    <source>
        <strain evidence="2">EGGRZ-B1_66</strain>
        <tissue evidence="2">Body</tissue>
    </source>
</reference>
<feature type="compositionally biased region" description="Polar residues" evidence="1">
    <location>
        <begin position="11"/>
        <end position="22"/>
    </location>
</feature>
<dbReference type="EMBL" id="JBJKFK010000105">
    <property type="protein sequence ID" value="KAL3319751.1"/>
    <property type="molecule type" value="Genomic_DNA"/>
</dbReference>